<protein>
    <recommendedName>
        <fullName evidence="3">DUF1349 domain-containing protein</fullName>
    </recommendedName>
</protein>
<evidence type="ECO:0008006" key="3">
    <source>
        <dbReference type="Google" id="ProtNLM"/>
    </source>
</evidence>
<dbReference type="AlphaFoldDB" id="A0A347ZWT6"/>
<dbReference type="OrthoDB" id="9808724at2"/>
<dbReference type="PIRSF" id="PIRSF022704">
    <property type="entry name" value="UCP022704"/>
    <property type="match status" value="1"/>
</dbReference>
<dbReference type="SUPFAM" id="SSF49899">
    <property type="entry name" value="Concanavalin A-like lectins/glucanases"/>
    <property type="match status" value="1"/>
</dbReference>
<evidence type="ECO:0000313" key="2">
    <source>
        <dbReference type="Proteomes" id="UP000256388"/>
    </source>
</evidence>
<comment type="caution">
    <text evidence="1">The sequence shown here is derived from an EMBL/GenBank/DDBJ whole genome shotgun (WGS) entry which is preliminary data.</text>
</comment>
<dbReference type="InterPro" id="IPR015987">
    <property type="entry name" value="UCP022704"/>
</dbReference>
<dbReference type="InterPro" id="IPR013320">
    <property type="entry name" value="ConA-like_dom_sf"/>
</dbReference>
<dbReference type="RefSeq" id="WP_116226168.1">
    <property type="nucleotide sequence ID" value="NZ_AP018437.1"/>
</dbReference>
<dbReference type="Proteomes" id="UP000256388">
    <property type="component" value="Unassembled WGS sequence"/>
</dbReference>
<dbReference type="PANTHER" id="PTHR35332">
    <property type="entry name" value="REGULATION OF ENOLASE PROTEIN 1"/>
    <property type="match status" value="1"/>
</dbReference>
<proteinExistence type="predicted"/>
<keyword evidence="2" id="KW-1185">Reference proteome</keyword>
<name>A0A347ZWT6_9CHLR</name>
<dbReference type="EMBL" id="QUMS01000005">
    <property type="protein sequence ID" value="REG05510.1"/>
    <property type="molecule type" value="Genomic_DNA"/>
</dbReference>
<dbReference type="PANTHER" id="PTHR35332:SF2">
    <property type="entry name" value="REGULATION OF ENOLASE PROTEIN 1"/>
    <property type="match status" value="1"/>
</dbReference>
<organism evidence="1 2">
    <name type="scientific">Pelolinea submarina</name>
    <dbReference type="NCBI Taxonomy" id="913107"/>
    <lineage>
        <taxon>Bacteria</taxon>
        <taxon>Bacillati</taxon>
        <taxon>Chloroflexota</taxon>
        <taxon>Anaerolineae</taxon>
        <taxon>Anaerolineales</taxon>
        <taxon>Anaerolineaceae</taxon>
        <taxon>Pelolinea</taxon>
    </lineage>
</organism>
<dbReference type="Gene3D" id="2.60.120.200">
    <property type="match status" value="1"/>
</dbReference>
<dbReference type="InterPro" id="IPR009784">
    <property type="entry name" value="DUF1349"/>
</dbReference>
<accession>A0A347ZWT6</accession>
<gene>
    <name evidence="1" type="ORF">DFR64_2914</name>
</gene>
<dbReference type="Pfam" id="PF07081">
    <property type="entry name" value="DUF1349"/>
    <property type="match status" value="1"/>
</dbReference>
<sequence length="194" mass="22273">MDLNKFFWINEPENHSFGENALIFETEPGTDFWQRTYYGFQNDNAHACVVQADRPEFTFSVASRYSPSQLFDQAGVVIYLDSENWFKASVEYETAEISKLGSVVTNLGFSDWATADIKGGQEIQMTYRLSRRKNDFLIESAADGKTFHQMRIFHLVKADGPIQVGVYACSPLQSSFKAQFEDFRFGECVWEAYQ</sequence>
<reference evidence="1 2" key="1">
    <citation type="submission" date="2018-08" db="EMBL/GenBank/DDBJ databases">
        <title>Genomic Encyclopedia of Type Strains, Phase IV (KMG-IV): sequencing the most valuable type-strain genomes for metagenomic binning, comparative biology and taxonomic classification.</title>
        <authorList>
            <person name="Goeker M."/>
        </authorList>
    </citation>
    <scope>NUCLEOTIDE SEQUENCE [LARGE SCALE GENOMIC DNA]</scope>
    <source>
        <strain evidence="1 2">DSM 23923</strain>
    </source>
</reference>
<evidence type="ECO:0000313" key="1">
    <source>
        <dbReference type="EMBL" id="REG05510.1"/>
    </source>
</evidence>